<reference evidence="3 4" key="1">
    <citation type="submission" date="2018-08" db="EMBL/GenBank/DDBJ databases">
        <title>Genomic Encyclopedia of Archaeal and Bacterial Type Strains, Phase II (KMG-II): from individual species to whole genera.</title>
        <authorList>
            <person name="Goeker M."/>
        </authorList>
    </citation>
    <scope>NUCLEOTIDE SEQUENCE [LARGE SCALE GENOMIC DNA]</scope>
    <source>
        <strain evidence="3 4">DSM 2261</strain>
    </source>
</reference>
<dbReference type="InterPro" id="IPR003961">
    <property type="entry name" value="FN3_dom"/>
</dbReference>
<feature type="domain" description="Fibronectin type-III" evidence="2">
    <location>
        <begin position="10"/>
        <end position="89"/>
    </location>
</feature>
<sequence length="1593" mass="173009">MIPTTSQLTQPAFSNPSQNAKVPREGLVISWLAQGSDSYLLSLWDFTTRVQLINRAVVRGSSYPVPASFLVEGHTYGVELAAVASNGATVWADPPLMFTVGKPEVVLTPPVFAKPSPGAQVPRENLTISWSAKGADSYLLSLWNFTTRVQLINRAVLAGTNYTVPASSLVEGHTYGVELAAVASNGSTVWADPPLMFSVSLRARAPVITAIKVEPKETGAMITWMTDRTANTWVVVDGRDFGREEATTYHWVVVDGLQPGKVYSAQLRCKVGTNGDVAIEYVEVKPGAAPAPVITAEKAEPTEMGAVITWTTDRPANSWVVVDGRDFGREEATTSHRVEVDGLQSGKVYSAQLRCKVGANGEVAIKYVDVKPRPPRAPVMTAIKVEPTETGAVITWTTDRTANTWVVVDGKDFGREEATTSHRVVVDGLQPGKGYSAQLRCKVGANGDVAIEYREVKPQPAPAPVMTAIKVEPTEEGAVISWTTDQPANSWVVADGRDFGREEATTSHRVVVDGLKPGKGYRAQLRCKVGKSGDVAIRYRDVKPQPAPAPVMTAMHAEPTEEGAVITWTTDRPTNSWVVVDGREFGREEATTSHQVEVDGLEPDTEHTAHLRCKVGKFGEVATFSLPLKTNPPDANYRLRKILTNIGLNPESYSPMDGPSYRLIDLLEDQPVVGVPNEFGITSTGPKIERLQRIYQQIGFNIPQEAMGNYNHSWWTICATRALMAFFGVGWMGEEGKDSDVGKVMWPKLIDYLSNLGGLSMAARAQQAAILRELQEAKNTQALKWAEEEALLEALRNANTPGAVTPGGVSQSPDANLLRSLSSERILALRQRFNVTSSEVGGPLWADMYRNPASAWLTSATALNFISYLDEHIPDSFKVTWTKLPPTKLVVEHAPNSTQALDDVAFEPEDWQEAYAWFVGAVAPLWSVFKPELLAGMLGPLKVTLNMIEHAFLESRSLRPEFGETPKFYSPSRSIYIGPAVLAGKLRGELNLQPSGPLEAVAEGVVLVVAYATLANADSATGTRSFGGPYLKLMAWEFFKSMSGPVALPLPEVAKTDWMAALALLTTAKKAYDSVQKKVADEEDGLQKQLAATGLALTSDELGKYVAAFRASDKHKEAFDNQAAAVQNLAQVLHVHRRTGLEQAANDSGKNAQFLYDALKIVANSASSEVVLEYLGDICIKDRPLQYAFQRFPVVDELALPAVLHTAARFILETDKPEQAWEQLKEMIAPFMSAKDHIEAFGDLREAWGSFGELMERKDVDTLLEKSKAWAEEGRGKKILAGVTLLYTLSGGFENLGKEKYTEAVKDFASGSKDLMETLACVVKTYGDEGRLFLRTGTVARFPTVAIRLTPYLGVIASSASLALHAAGDVDAGTVIAMLGDTVSLFGSCLACAPLLVLPGEAFDAVGTAITLVGDGLSGLLTKNQMVKEKSAFLRAAGITDSNLLKVMVKLERRNLKALRAMKFTPKQIQALALEQPYLVTLDANLEPLGRLLEAFKIGFDQFLAFARHVQEGAVDPNQGLFNFASSLEGVKFESNVTDMRKAWLDGMTSLLTSETAPLLQQDTVYCLKRAIKCLTDDGYCSTCSTPGSPLPA</sequence>
<dbReference type="SMART" id="SM00060">
    <property type="entry name" value="FN3"/>
    <property type="match status" value="7"/>
</dbReference>
<proteinExistence type="predicted"/>
<feature type="domain" description="Fibronectin type-III" evidence="2">
    <location>
        <begin position="546"/>
        <end position="621"/>
    </location>
</feature>
<evidence type="ECO:0000313" key="3">
    <source>
        <dbReference type="EMBL" id="REG37463.1"/>
    </source>
</evidence>
<dbReference type="PANTHER" id="PTHR47135">
    <property type="entry name" value="FIBRONECTIN TYPE III DOMAIN-CONTAINING PROTEIN 7"/>
    <property type="match status" value="1"/>
</dbReference>
<evidence type="ECO:0000313" key="4">
    <source>
        <dbReference type="Proteomes" id="UP000256345"/>
    </source>
</evidence>
<feature type="region of interest" description="Disordered" evidence="1">
    <location>
        <begin position="1"/>
        <end position="20"/>
    </location>
</feature>
<feature type="domain" description="Fibronectin type-III" evidence="2">
    <location>
        <begin position="286"/>
        <end position="363"/>
    </location>
</feature>
<feature type="domain" description="Fibronectin type-III" evidence="2">
    <location>
        <begin position="109"/>
        <end position="188"/>
    </location>
</feature>
<name>A0ABX9KBC6_9BACT</name>
<dbReference type="InterPro" id="IPR036116">
    <property type="entry name" value="FN3_sf"/>
</dbReference>
<organism evidence="3 4">
    <name type="scientific">Archangium gephyra</name>
    <dbReference type="NCBI Taxonomy" id="48"/>
    <lineage>
        <taxon>Bacteria</taxon>
        <taxon>Pseudomonadati</taxon>
        <taxon>Myxococcota</taxon>
        <taxon>Myxococcia</taxon>
        <taxon>Myxococcales</taxon>
        <taxon>Cystobacterineae</taxon>
        <taxon>Archangiaceae</taxon>
        <taxon>Archangium</taxon>
    </lineage>
</organism>
<dbReference type="SUPFAM" id="SSF49265">
    <property type="entry name" value="Fibronectin type III"/>
    <property type="match status" value="1"/>
</dbReference>
<evidence type="ECO:0000256" key="1">
    <source>
        <dbReference type="SAM" id="MobiDB-lite"/>
    </source>
</evidence>
<accession>A0ABX9KBC6</accession>
<feature type="domain" description="Fibronectin type-III" evidence="2">
    <location>
        <begin position="202"/>
        <end position="277"/>
    </location>
</feature>
<dbReference type="EMBL" id="QUMU01000001">
    <property type="protein sequence ID" value="REG37463.1"/>
    <property type="molecule type" value="Genomic_DNA"/>
</dbReference>
<feature type="domain" description="Fibronectin type-III" evidence="2">
    <location>
        <begin position="372"/>
        <end position="449"/>
    </location>
</feature>
<dbReference type="Proteomes" id="UP000256345">
    <property type="component" value="Unassembled WGS sequence"/>
</dbReference>
<evidence type="ECO:0000259" key="2">
    <source>
        <dbReference type="SMART" id="SM00060"/>
    </source>
</evidence>
<comment type="caution">
    <text evidence="3">The sequence shown here is derived from an EMBL/GenBank/DDBJ whole genome shotgun (WGS) entry which is preliminary data.</text>
</comment>
<feature type="domain" description="Fibronectin type-III" evidence="2">
    <location>
        <begin position="460"/>
        <end position="532"/>
    </location>
</feature>
<dbReference type="PANTHER" id="PTHR47135:SF1">
    <property type="entry name" value="FIBRONECTIN TYPE III DOMAIN-CONTAINING PROTEIN 7"/>
    <property type="match status" value="1"/>
</dbReference>
<keyword evidence="4" id="KW-1185">Reference proteome</keyword>
<gene>
    <name evidence="3" type="ORF">ATI61_101447</name>
</gene>
<protein>
    <recommendedName>
        <fullName evidence="2">Fibronectin type-III domain-containing protein</fullName>
    </recommendedName>
</protein>